<reference evidence="2" key="1">
    <citation type="journal article" date="2023" name="Science">
        <title>Genome structures resolve the early diversification of teleost fishes.</title>
        <authorList>
            <person name="Parey E."/>
            <person name="Louis A."/>
            <person name="Montfort J."/>
            <person name="Bouchez O."/>
            <person name="Roques C."/>
            <person name="Iampietro C."/>
            <person name="Lluch J."/>
            <person name="Castinel A."/>
            <person name="Donnadieu C."/>
            <person name="Desvignes T."/>
            <person name="Floi Bucao C."/>
            <person name="Jouanno E."/>
            <person name="Wen M."/>
            <person name="Mejri S."/>
            <person name="Dirks R."/>
            <person name="Jansen H."/>
            <person name="Henkel C."/>
            <person name="Chen W.J."/>
            <person name="Zahm M."/>
            <person name="Cabau C."/>
            <person name="Klopp C."/>
            <person name="Thompson A.W."/>
            <person name="Robinson-Rechavi M."/>
            <person name="Braasch I."/>
            <person name="Lecointre G."/>
            <person name="Bobe J."/>
            <person name="Postlethwait J.H."/>
            <person name="Berthelot C."/>
            <person name="Roest Crollius H."/>
            <person name="Guiguen Y."/>
        </authorList>
    </citation>
    <scope>NUCLEOTIDE SEQUENCE</scope>
    <source>
        <strain evidence="2">WJC10195</strain>
    </source>
</reference>
<feature type="compositionally biased region" description="Basic and acidic residues" evidence="1">
    <location>
        <begin position="124"/>
        <end position="142"/>
    </location>
</feature>
<dbReference type="EMBL" id="JAINUF010000012">
    <property type="protein sequence ID" value="KAJ8344874.1"/>
    <property type="molecule type" value="Genomic_DNA"/>
</dbReference>
<evidence type="ECO:0000313" key="3">
    <source>
        <dbReference type="Proteomes" id="UP001152622"/>
    </source>
</evidence>
<accession>A0A9Q1ETN3</accession>
<name>A0A9Q1ETN3_SYNKA</name>
<protein>
    <submittedName>
        <fullName evidence="2">Uncharacterized protein</fullName>
    </submittedName>
</protein>
<sequence length="142" mass="15115">MKLDEEAIPVSFSPFSGKPLIGARIQVSCTQKNDCSAYASVDCKTGAGGLQAPDWTGVRMMSNEAEVTMPTEALLAMVSKVSIDTPLTPCRPAAGRWRLQGEAPSRLSHAPENAGGEVSVETPGRPDSRCSWAEEHLSADRV</sequence>
<organism evidence="2 3">
    <name type="scientific">Synaphobranchus kaupii</name>
    <name type="common">Kaup's arrowtooth eel</name>
    <dbReference type="NCBI Taxonomy" id="118154"/>
    <lineage>
        <taxon>Eukaryota</taxon>
        <taxon>Metazoa</taxon>
        <taxon>Chordata</taxon>
        <taxon>Craniata</taxon>
        <taxon>Vertebrata</taxon>
        <taxon>Euteleostomi</taxon>
        <taxon>Actinopterygii</taxon>
        <taxon>Neopterygii</taxon>
        <taxon>Teleostei</taxon>
        <taxon>Anguilliformes</taxon>
        <taxon>Synaphobranchidae</taxon>
        <taxon>Synaphobranchus</taxon>
    </lineage>
</organism>
<evidence type="ECO:0000256" key="1">
    <source>
        <dbReference type="SAM" id="MobiDB-lite"/>
    </source>
</evidence>
<dbReference type="Proteomes" id="UP001152622">
    <property type="component" value="Chromosome 12"/>
</dbReference>
<comment type="caution">
    <text evidence="2">The sequence shown here is derived from an EMBL/GenBank/DDBJ whole genome shotgun (WGS) entry which is preliminary data.</text>
</comment>
<keyword evidence="3" id="KW-1185">Reference proteome</keyword>
<proteinExistence type="predicted"/>
<evidence type="ECO:0000313" key="2">
    <source>
        <dbReference type="EMBL" id="KAJ8344874.1"/>
    </source>
</evidence>
<dbReference type="AlphaFoldDB" id="A0A9Q1ETN3"/>
<feature type="region of interest" description="Disordered" evidence="1">
    <location>
        <begin position="102"/>
        <end position="142"/>
    </location>
</feature>
<gene>
    <name evidence="2" type="ORF">SKAU_G00290670</name>
</gene>